<dbReference type="AlphaFoldDB" id="A0A4V2PAM1"/>
<dbReference type="GO" id="GO:0015628">
    <property type="term" value="P:protein secretion by the type II secretion system"/>
    <property type="evidence" value="ECO:0007669"/>
    <property type="project" value="TreeGrafter"/>
</dbReference>
<sequence>MKKFNLLIATLLFSSLCFSPMGIANPSTTTTPAQASSLQLNQVNINTATAEQLQKTLIGIGSKKAEAIVQYREKFGAFTAPEQLLEVSGFGKVTLEKNRERIVLE</sequence>
<keyword evidence="1" id="KW-0732">Signal</keyword>
<dbReference type="PANTHER" id="PTHR21180">
    <property type="entry name" value="ENDONUCLEASE/EXONUCLEASE/PHOSPHATASE FAMILY DOMAIN-CONTAINING PROTEIN 1"/>
    <property type="match status" value="1"/>
</dbReference>
<dbReference type="InterPro" id="IPR010994">
    <property type="entry name" value="RuvA_2-like"/>
</dbReference>
<evidence type="ECO:0000256" key="1">
    <source>
        <dbReference type="SAM" id="SignalP"/>
    </source>
</evidence>
<gene>
    <name evidence="2" type="ORF">EV694_2153</name>
</gene>
<comment type="caution">
    <text evidence="2">The sequence shown here is derived from an EMBL/GenBank/DDBJ whole genome shotgun (WGS) entry which is preliminary data.</text>
</comment>
<dbReference type="PANTHER" id="PTHR21180:SF32">
    <property type="entry name" value="ENDONUCLEASE_EXONUCLEASE_PHOSPHATASE FAMILY DOMAIN-CONTAINING PROTEIN 1"/>
    <property type="match status" value="1"/>
</dbReference>
<dbReference type="OrthoDB" id="7510573at2"/>
<dbReference type="RefSeq" id="WP_132692296.1">
    <property type="nucleotide sequence ID" value="NZ_SMFT01000008.1"/>
</dbReference>
<keyword evidence="3" id="KW-1185">Reference proteome</keyword>
<organism evidence="2 3">
    <name type="scientific">Volucribacter psittacicida</name>
    <dbReference type="NCBI Taxonomy" id="203482"/>
    <lineage>
        <taxon>Bacteria</taxon>
        <taxon>Pseudomonadati</taxon>
        <taxon>Pseudomonadota</taxon>
        <taxon>Gammaproteobacteria</taxon>
        <taxon>Pasteurellales</taxon>
        <taxon>Pasteurellaceae</taxon>
        <taxon>Volucribacter</taxon>
    </lineage>
</organism>
<feature type="signal peptide" evidence="1">
    <location>
        <begin position="1"/>
        <end position="24"/>
    </location>
</feature>
<dbReference type="InterPro" id="IPR004509">
    <property type="entry name" value="Competence_ComEA_HhH"/>
</dbReference>
<name>A0A4V2PAM1_9PAST</name>
<protein>
    <submittedName>
        <fullName evidence="2">Competence protein ComEA</fullName>
    </submittedName>
</protein>
<dbReference type="Gene3D" id="1.10.150.280">
    <property type="entry name" value="AF1531-like domain"/>
    <property type="match status" value="1"/>
</dbReference>
<evidence type="ECO:0000313" key="2">
    <source>
        <dbReference type="EMBL" id="TCJ94015.1"/>
    </source>
</evidence>
<dbReference type="NCBIfam" id="TIGR00426">
    <property type="entry name" value="competence protein ComEA helix-hairpin-helix repeat region"/>
    <property type="match status" value="1"/>
</dbReference>
<reference evidence="2 3" key="1">
    <citation type="submission" date="2019-03" db="EMBL/GenBank/DDBJ databases">
        <title>Genomic Encyclopedia of Type Strains, Phase IV (KMG-IV): sequencing the most valuable type-strain genomes for metagenomic binning, comparative biology and taxonomic classification.</title>
        <authorList>
            <person name="Goeker M."/>
        </authorList>
    </citation>
    <scope>NUCLEOTIDE SEQUENCE [LARGE SCALE GENOMIC DNA]</scope>
    <source>
        <strain evidence="2 3">DSM 15534</strain>
    </source>
</reference>
<accession>A0A4V2PAM1</accession>
<dbReference type="SUPFAM" id="SSF47781">
    <property type="entry name" value="RuvA domain 2-like"/>
    <property type="match status" value="1"/>
</dbReference>
<dbReference type="InterPro" id="IPR051675">
    <property type="entry name" value="Endo/Exo/Phosphatase_dom_1"/>
</dbReference>
<proteinExistence type="predicted"/>
<feature type="chain" id="PRO_5020584710" evidence="1">
    <location>
        <begin position="25"/>
        <end position="105"/>
    </location>
</feature>
<dbReference type="Proteomes" id="UP000294702">
    <property type="component" value="Unassembled WGS sequence"/>
</dbReference>
<dbReference type="GO" id="GO:0015627">
    <property type="term" value="C:type II protein secretion system complex"/>
    <property type="evidence" value="ECO:0007669"/>
    <property type="project" value="TreeGrafter"/>
</dbReference>
<dbReference type="EMBL" id="SMFT01000008">
    <property type="protein sequence ID" value="TCJ94015.1"/>
    <property type="molecule type" value="Genomic_DNA"/>
</dbReference>
<dbReference type="Pfam" id="PF12836">
    <property type="entry name" value="HHH_3"/>
    <property type="match status" value="1"/>
</dbReference>
<evidence type="ECO:0000313" key="3">
    <source>
        <dbReference type="Proteomes" id="UP000294702"/>
    </source>
</evidence>